<dbReference type="CDD" id="cd06171">
    <property type="entry name" value="Sigma70_r4"/>
    <property type="match status" value="1"/>
</dbReference>
<dbReference type="InterPro" id="IPR000943">
    <property type="entry name" value="RNA_pol_sigma70"/>
</dbReference>
<sequence>MIVLFSITTALLCGAAFCILRVSSPSGSFPRPLSAEQEAACIQAMQHGDKQAREKLIEHNLRLVAHIVKKYYSSSADSDDLISIGTIGLIKGVSTFDPGKNVRLATYISRCIENEILMYFRSSKKLSCEVSLEEPIEPDSDGSALALKDVLSCNDDALERIELNDRIRLISGAMQVLEPREKEIISLRYGLGGHTPLTQREVARLHGISRSYVSRIEKKALQKLRAEFGTIL</sequence>
<protein>
    <recommendedName>
        <fullName evidence="7">RNA polymerase sigma factor</fullName>
    </recommendedName>
</protein>
<keyword evidence="4 7" id="KW-0731">Sigma factor</keyword>
<dbReference type="PRINTS" id="PR00046">
    <property type="entry name" value="SIGMA70FCT"/>
</dbReference>
<feature type="domain" description="HTH cro/C1-type" evidence="8">
    <location>
        <begin position="197"/>
        <end position="218"/>
    </location>
</feature>
<keyword evidence="5 7" id="KW-0238">DNA-binding</keyword>
<evidence type="ECO:0000256" key="6">
    <source>
        <dbReference type="ARBA" id="ARBA00023163"/>
    </source>
</evidence>
<gene>
    <name evidence="9" type="ORF">CBW42_10265</name>
</gene>
<dbReference type="PIRSF" id="PIRSF000770">
    <property type="entry name" value="RNA_pol_sigma-SigE/K"/>
    <property type="match status" value="1"/>
</dbReference>
<dbReference type="Gene3D" id="1.10.10.10">
    <property type="entry name" value="Winged helix-like DNA-binding domain superfamily/Winged helix DNA-binding domain"/>
    <property type="match status" value="1"/>
</dbReference>
<dbReference type="SUPFAM" id="SSF88946">
    <property type="entry name" value="Sigma2 domain of RNA polymerase sigma factors"/>
    <property type="match status" value="1"/>
</dbReference>
<dbReference type="InterPro" id="IPR007630">
    <property type="entry name" value="RNA_pol_sigma70_r4"/>
</dbReference>
<keyword evidence="10" id="KW-1185">Reference proteome</keyword>
<comment type="caution">
    <text evidence="9">The sequence shown here is derived from an EMBL/GenBank/DDBJ whole genome shotgun (WGS) entry which is preliminary data.</text>
</comment>
<evidence type="ECO:0000313" key="9">
    <source>
        <dbReference type="EMBL" id="OUM19858.1"/>
    </source>
</evidence>
<evidence type="ECO:0000256" key="4">
    <source>
        <dbReference type="ARBA" id="ARBA00023082"/>
    </source>
</evidence>
<dbReference type="Proteomes" id="UP000194903">
    <property type="component" value="Unassembled WGS sequence"/>
</dbReference>
<dbReference type="OrthoDB" id="9809557at2"/>
<reference evidence="9 10" key="1">
    <citation type="submission" date="2017-05" db="EMBL/GenBank/DDBJ databases">
        <title>Butyricicoccus porcorum sp. nov. a butyrate-producing bacterium from the swine intestinal tract.</title>
        <authorList>
            <person name="Trachsel J."/>
            <person name="Humphrey S."/>
            <person name="Allen H.K."/>
        </authorList>
    </citation>
    <scope>NUCLEOTIDE SEQUENCE [LARGE SCALE GENOMIC DNA]</scope>
    <source>
        <strain evidence="9">BB10</strain>
    </source>
</reference>
<evidence type="ECO:0000313" key="10">
    <source>
        <dbReference type="Proteomes" id="UP000194903"/>
    </source>
</evidence>
<dbReference type="PROSITE" id="PS00715">
    <property type="entry name" value="SIGMA70_1"/>
    <property type="match status" value="1"/>
</dbReference>
<dbReference type="EMBL" id="NHOC01000009">
    <property type="protein sequence ID" value="OUM19858.1"/>
    <property type="molecule type" value="Genomic_DNA"/>
</dbReference>
<name>A0A252F231_9FIRM</name>
<comment type="function">
    <text evidence="7">Sigma factors are initiation factors that promote the attachment of RNA polymerase to specific initiation sites and are then released.</text>
</comment>
<evidence type="ECO:0000256" key="1">
    <source>
        <dbReference type="ARBA" id="ARBA00007788"/>
    </source>
</evidence>
<dbReference type="InterPro" id="IPR036388">
    <property type="entry name" value="WH-like_DNA-bd_sf"/>
</dbReference>
<keyword evidence="6 7" id="KW-0804">Transcription</keyword>
<accession>A0A252F231</accession>
<organism evidence="9 10">
    <name type="scientific">Butyricicoccus porcorum</name>
    <dbReference type="NCBI Taxonomy" id="1945634"/>
    <lineage>
        <taxon>Bacteria</taxon>
        <taxon>Bacillati</taxon>
        <taxon>Bacillota</taxon>
        <taxon>Clostridia</taxon>
        <taxon>Eubacteriales</taxon>
        <taxon>Butyricicoccaceae</taxon>
        <taxon>Butyricicoccus</taxon>
    </lineage>
</organism>
<dbReference type="Gene3D" id="1.20.120.1810">
    <property type="match status" value="1"/>
</dbReference>
<dbReference type="InterPro" id="IPR013325">
    <property type="entry name" value="RNA_pol_sigma_r2"/>
</dbReference>
<keyword evidence="3 7" id="KW-0805">Transcription regulation</keyword>
<dbReference type="GO" id="GO:0030435">
    <property type="term" value="P:sporulation resulting in formation of a cellular spore"/>
    <property type="evidence" value="ECO:0007669"/>
    <property type="project" value="UniProtKB-KW"/>
</dbReference>
<evidence type="ECO:0000256" key="7">
    <source>
        <dbReference type="RuleBase" id="RU362124"/>
    </source>
</evidence>
<evidence type="ECO:0000259" key="8">
    <source>
        <dbReference type="PROSITE" id="PS50943"/>
    </source>
</evidence>
<dbReference type="GO" id="GO:0006352">
    <property type="term" value="P:DNA-templated transcription initiation"/>
    <property type="evidence" value="ECO:0007669"/>
    <property type="project" value="InterPro"/>
</dbReference>
<proteinExistence type="inferred from homology"/>
<dbReference type="AlphaFoldDB" id="A0A252F231"/>
<dbReference type="PROSITE" id="PS50943">
    <property type="entry name" value="HTH_CROC1"/>
    <property type="match status" value="1"/>
</dbReference>
<dbReference type="InterPro" id="IPR050813">
    <property type="entry name" value="Sigma-70_Factor"/>
</dbReference>
<dbReference type="InterPro" id="IPR014284">
    <property type="entry name" value="RNA_pol_sigma-70_dom"/>
</dbReference>
<dbReference type="GO" id="GO:0003677">
    <property type="term" value="F:DNA binding"/>
    <property type="evidence" value="ECO:0007669"/>
    <property type="project" value="UniProtKB-KW"/>
</dbReference>
<evidence type="ECO:0000256" key="5">
    <source>
        <dbReference type="ARBA" id="ARBA00023125"/>
    </source>
</evidence>
<dbReference type="Pfam" id="PF04545">
    <property type="entry name" value="Sigma70_r4"/>
    <property type="match status" value="1"/>
</dbReference>
<dbReference type="PANTHER" id="PTHR30376">
    <property type="entry name" value="SIGMA FACTOR RPOH HEAT SHOCK RELATED"/>
    <property type="match status" value="1"/>
</dbReference>
<dbReference type="InterPro" id="IPR007627">
    <property type="entry name" value="RNA_pol_sigma70_r2"/>
</dbReference>
<comment type="similarity">
    <text evidence="1 7">Belongs to the sigma-70 factor family.</text>
</comment>
<dbReference type="PROSITE" id="PS00716">
    <property type="entry name" value="SIGMA70_2"/>
    <property type="match status" value="1"/>
</dbReference>
<dbReference type="InterPro" id="IPR013324">
    <property type="entry name" value="RNA_pol_sigma_r3/r4-like"/>
</dbReference>
<keyword evidence="2" id="KW-0749">Sporulation</keyword>
<dbReference type="GO" id="GO:0016987">
    <property type="term" value="F:sigma factor activity"/>
    <property type="evidence" value="ECO:0007669"/>
    <property type="project" value="UniProtKB-KW"/>
</dbReference>
<dbReference type="PANTHER" id="PTHR30376:SF3">
    <property type="entry name" value="RNA POLYMERASE SIGMA FACTOR RPOH"/>
    <property type="match status" value="1"/>
</dbReference>
<dbReference type="Pfam" id="PF04542">
    <property type="entry name" value="Sigma70_r2"/>
    <property type="match status" value="1"/>
</dbReference>
<dbReference type="NCBIfam" id="TIGR02937">
    <property type="entry name" value="sigma70-ECF"/>
    <property type="match status" value="1"/>
</dbReference>
<dbReference type="SUPFAM" id="SSF88659">
    <property type="entry name" value="Sigma3 and sigma4 domains of RNA polymerase sigma factors"/>
    <property type="match status" value="1"/>
</dbReference>
<dbReference type="NCBIfam" id="NF004471">
    <property type="entry name" value="PRK05803.1"/>
    <property type="match status" value="1"/>
</dbReference>
<evidence type="ECO:0000256" key="3">
    <source>
        <dbReference type="ARBA" id="ARBA00023015"/>
    </source>
</evidence>
<evidence type="ECO:0000256" key="2">
    <source>
        <dbReference type="ARBA" id="ARBA00022969"/>
    </source>
</evidence>
<dbReference type="InterPro" id="IPR001387">
    <property type="entry name" value="Cro/C1-type_HTH"/>
</dbReference>